<keyword evidence="1" id="KW-1133">Transmembrane helix</keyword>
<evidence type="ECO:0008006" key="4">
    <source>
        <dbReference type="Google" id="ProtNLM"/>
    </source>
</evidence>
<gene>
    <name evidence="2" type="ORF">DCP75_14610</name>
</gene>
<keyword evidence="1" id="KW-0472">Membrane</keyword>
<reference evidence="2 3" key="1">
    <citation type="journal article" date="2018" name="Nat. Biotechnol.">
        <title>A standardized bacterial taxonomy based on genome phylogeny substantially revises the tree of life.</title>
        <authorList>
            <person name="Parks D.H."/>
            <person name="Chuvochina M."/>
            <person name="Waite D.W."/>
            <person name="Rinke C."/>
            <person name="Skarshewski A."/>
            <person name="Chaumeil P.A."/>
            <person name="Hugenholtz P."/>
        </authorList>
    </citation>
    <scope>NUCLEOTIDE SEQUENCE [LARGE SCALE GENOMIC DNA]</scope>
    <source>
        <strain evidence="2">UBA9158</strain>
    </source>
</reference>
<name>A0A3C1KRF6_9GAMM</name>
<evidence type="ECO:0000256" key="1">
    <source>
        <dbReference type="SAM" id="Phobius"/>
    </source>
</evidence>
<comment type="caution">
    <text evidence="2">The sequence shown here is derived from an EMBL/GenBank/DDBJ whole genome shotgun (WGS) entry which is preliminary data.</text>
</comment>
<evidence type="ECO:0000313" key="2">
    <source>
        <dbReference type="EMBL" id="HAN28924.1"/>
    </source>
</evidence>
<dbReference type="InterPro" id="IPR025489">
    <property type="entry name" value="DUF4381"/>
</dbReference>
<proteinExistence type="predicted"/>
<protein>
    <recommendedName>
        <fullName evidence="4">DUF4381 domain-containing protein</fullName>
    </recommendedName>
</protein>
<dbReference type="AlphaFoldDB" id="A0A3C1KRF6"/>
<dbReference type="STRING" id="1121937.GCA_000423125_01618"/>
<keyword evidence="1" id="KW-0812">Transmembrane</keyword>
<organism evidence="2 3">
    <name type="scientific">Haliea salexigens</name>
    <dbReference type="NCBI Taxonomy" id="287487"/>
    <lineage>
        <taxon>Bacteria</taxon>
        <taxon>Pseudomonadati</taxon>
        <taxon>Pseudomonadota</taxon>
        <taxon>Gammaproteobacteria</taxon>
        <taxon>Cellvibrionales</taxon>
        <taxon>Halieaceae</taxon>
        <taxon>Haliea</taxon>
    </lineage>
</organism>
<accession>A0A3C1KRF6</accession>
<dbReference type="Proteomes" id="UP000259273">
    <property type="component" value="Unassembled WGS sequence"/>
</dbReference>
<dbReference type="Pfam" id="PF14316">
    <property type="entry name" value="DUF4381"/>
    <property type="match status" value="1"/>
</dbReference>
<sequence length="160" mass="17860">MTPQDPLAALQPLRSPDPVAFWPLAPGWWILAALGCAALALLSWSLLRRYQRNRYRRLARAQLRAIEAAYHTDASVTDTLSAVNMLLKGVCLQVYPRREVAALSGTRWLQFLNGEFAVADSKQRFPEAIARAHAPDPGPIDIPDLLACADTWLRRHRGHA</sequence>
<feature type="transmembrane region" description="Helical" evidence="1">
    <location>
        <begin position="28"/>
        <end position="47"/>
    </location>
</feature>
<evidence type="ECO:0000313" key="3">
    <source>
        <dbReference type="Proteomes" id="UP000259273"/>
    </source>
</evidence>
<dbReference type="EMBL" id="DMND01000195">
    <property type="protein sequence ID" value="HAN28924.1"/>
    <property type="molecule type" value="Genomic_DNA"/>
</dbReference>